<evidence type="ECO:0000313" key="4">
    <source>
        <dbReference type="Proteomes" id="UP000054248"/>
    </source>
</evidence>
<feature type="compositionally biased region" description="Low complexity" evidence="1">
    <location>
        <begin position="162"/>
        <end position="176"/>
    </location>
</feature>
<dbReference type="HOGENOM" id="CLU_1316261_0_0_1"/>
<gene>
    <name evidence="3" type="ORF">M407DRAFT_26262</name>
</gene>
<evidence type="ECO:0000256" key="1">
    <source>
        <dbReference type="SAM" id="MobiDB-lite"/>
    </source>
</evidence>
<accession>A0A0C3QEN0</accession>
<evidence type="ECO:0000256" key="2">
    <source>
        <dbReference type="SAM" id="SignalP"/>
    </source>
</evidence>
<organism evidence="3 4">
    <name type="scientific">Tulasnella calospora MUT 4182</name>
    <dbReference type="NCBI Taxonomy" id="1051891"/>
    <lineage>
        <taxon>Eukaryota</taxon>
        <taxon>Fungi</taxon>
        <taxon>Dikarya</taxon>
        <taxon>Basidiomycota</taxon>
        <taxon>Agaricomycotina</taxon>
        <taxon>Agaricomycetes</taxon>
        <taxon>Cantharellales</taxon>
        <taxon>Tulasnellaceae</taxon>
        <taxon>Tulasnella</taxon>
    </lineage>
</organism>
<reference evidence="3 4" key="1">
    <citation type="submission" date="2014-04" db="EMBL/GenBank/DDBJ databases">
        <authorList>
            <consortium name="DOE Joint Genome Institute"/>
            <person name="Kuo A."/>
            <person name="Girlanda M."/>
            <person name="Perotto S."/>
            <person name="Kohler A."/>
            <person name="Nagy L.G."/>
            <person name="Floudas D."/>
            <person name="Copeland A."/>
            <person name="Barry K.W."/>
            <person name="Cichocki N."/>
            <person name="Veneault-Fourrey C."/>
            <person name="LaButti K."/>
            <person name="Lindquist E.A."/>
            <person name="Lipzen A."/>
            <person name="Lundell T."/>
            <person name="Morin E."/>
            <person name="Murat C."/>
            <person name="Sun H."/>
            <person name="Tunlid A."/>
            <person name="Henrissat B."/>
            <person name="Grigoriev I.V."/>
            <person name="Hibbett D.S."/>
            <person name="Martin F."/>
            <person name="Nordberg H.P."/>
            <person name="Cantor M.N."/>
            <person name="Hua S.X."/>
        </authorList>
    </citation>
    <scope>NUCLEOTIDE SEQUENCE [LARGE SCALE GENOMIC DNA]</scope>
    <source>
        <strain evidence="3 4">MUT 4182</strain>
    </source>
</reference>
<dbReference type="Proteomes" id="UP000054248">
    <property type="component" value="Unassembled WGS sequence"/>
</dbReference>
<protein>
    <recommendedName>
        <fullName evidence="5">Extracellular membrane protein CFEM domain-containing protein</fullName>
    </recommendedName>
</protein>
<feature type="region of interest" description="Disordered" evidence="1">
    <location>
        <begin position="162"/>
        <end position="187"/>
    </location>
</feature>
<keyword evidence="2" id="KW-0732">Signal</keyword>
<dbReference type="EMBL" id="KN823063">
    <property type="protein sequence ID" value="KIO24356.1"/>
    <property type="molecule type" value="Genomic_DNA"/>
</dbReference>
<feature type="signal peptide" evidence="2">
    <location>
        <begin position="1"/>
        <end position="20"/>
    </location>
</feature>
<keyword evidence="4" id="KW-1185">Reference proteome</keyword>
<proteinExistence type="predicted"/>
<evidence type="ECO:0008006" key="5">
    <source>
        <dbReference type="Google" id="ProtNLM"/>
    </source>
</evidence>
<evidence type="ECO:0000313" key="3">
    <source>
        <dbReference type="EMBL" id="KIO24356.1"/>
    </source>
</evidence>
<dbReference type="OrthoDB" id="3259088at2759"/>
<name>A0A0C3QEN0_9AGAM</name>
<reference evidence="4" key="2">
    <citation type="submission" date="2015-01" db="EMBL/GenBank/DDBJ databases">
        <title>Evolutionary Origins and Diversification of the Mycorrhizal Mutualists.</title>
        <authorList>
            <consortium name="DOE Joint Genome Institute"/>
            <consortium name="Mycorrhizal Genomics Consortium"/>
            <person name="Kohler A."/>
            <person name="Kuo A."/>
            <person name="Nagy L.G."/>
            <person name="Floudas D."/>
            <person name="Copeland A."/>
            <person name="Barry K.W."/>
            <person name="Cichocki N."/>
            <person name="Veneault-Fourrey C."/>
            <person name="LaButti K."/>
            <person name="Lindquist E.A."/>
            <person name="Lipzen A."/>
            <person name="Lundell T."/>
            <person name="Morin E."/>
            <person name="Murat C."/>
            <person name="Riley R."/>
            <person name="Ohm R."/>
            <person name="Sun H."/>
            <person name="Tunlid A."/>
            <person name="Henrissat B."/>
            <person name="Grigoriev I.V."/>
            <person name="Hibbett D.S."/>
            <person name="Martin F."/>
        </authorList>
    </citation>
    <scope>NUCLEOTIDE SEQUENCE [LARGE SCALE GENOMIC DNA]</scope>
    <source>
        <strain evidence="4">MUT 4182</strain>
    </source>
</reference>
<dbReference type="AlphaFoldDB" id="A0A0C3QEN0"/>
<sequence>MHFSTVVLAIAAAAIGSTSASSVAPRALASINHASSSLLSRQVDAACVPTCSPAQDELATCGVEPTCLCGPSLASELTACANCRVNADPTLRAQLESAWDQYSSGCASLGRPVSGGLDGTTGGNTPTPSVIATPTTTTTPAAVFTPSGIVTSAAAGRSSAAPAASTSSAASSSGSSDTGGLVAHSNSASPVRVGGALGVFVAGVIAALL</sequence>
<feature type="chain" id="PRO_5002180709" description="Extracellular membrane protein CFEM domain-containing protein" evidence="2">
    <location>
        <begin position="21"/>
        <end position="209"/>
    </location>
</feature>